<dbReference type="KEGG" id="avc:NCTC10951_02309"/>
<evidence type="ECO:0000313" key="3">
    <source>
        <dbReference type="EMBL" id="VEI17661.1"/>
    </source>
</evidence>
<organism evidence="3 4">
    <name type="scientific">Actinomyces viscosus</name>
    <dbReference type="NCBI Taxonomy" id="1656"/>
    <lineage>
        <taxon>Bacteria</taxon>
        <taxon>Bacillati</taxon>
        <taxon>Actinomycetota</taxon>
        <taxon>Actinomycetes</taxon>
        <taxon>Actinomycetales</taxon>
        <taxon>Actinomycetaceae</taxon>
        <taxon>Actinomyces</taxon>
    </lineage>
</organism>
<dbReference type="EMBL" id="LR134477">
    <property type="protein sequence ID" value="VEI17661.1"/>
    <property type="molecule type" value="Genomic_DNA"/>
</dbReference>
<dbReference type="AlphaFoldDB" id="A0A3S4XAS7"/>
<keyword evidence="2" id="KW-0812">Transmembrane</keyword>
<keyword evidence="2" id="KW-0472">Membrane</keyword>
<dbReference type="InterPro" id="IPR046112">
    <property type="entry name" value="DUF6049"/>
</dbReference>
<feature type="compositionally biased region" description="Polar residues" evidence="1">
    <location>
        <begin position="316"/>
        <end position="330"/>
    </location>
</feature>
<feature type="region of interest" description="Disordered" evidence="1">
    <location>
        <begin position="61"/>
        <end position="103"/>
    </location>
</feature>
<proteinExistence type="predicted"/>
<dbReference type="Proteomes" id="UP000268658">
    <property type="component" value="Chromosome"/>
</dbReference>
<reference evidence="3 4" key="1">
    <citation type="submission" date="2018-12" db="EMBL/GenBank/DDBJ databases">
        <authorList>
            <consortium name="Pathogen Informatics"/>
        </authorList>
    </citation>
    <scope>NUCLEOTIDE SEQUENCE [LARGE SCALE GENOMIC DNA]</scope>
    <source>
        <strain evidence="3 4">NCTC10951</strain>
    </source>
</reference>
<name>A0A3S4XAS7_ACTVI</name>
<evidence type="ECO:0000256" key="2">
    <source>
        <dbReference type="SAM" id="Phobius"/>
    </source>
</evidence>
<feature type="region of interest" description="Disordered" evidence="1">
    <location>
        <begin position="610"/>
        <end position="629"/>
    </location>
</feature>
<feature type="region of interest" description="Disordered" evidence="1">
    <location>
        <begin position="507"/>
        <end position="536"/>
    </location>
</feature>
<feature type="transmembrane region" description="Helical" evidence="2">
    <location>
        <begin position="805"/>
        <end position="822"/>
    </location>
</feature>
<feature type="compositionally biased region" description="Low complexity" evidence="1">
    <location>
        <begin position="336"/>
        <end position="379"/>
    </location>
</feature>
<feature type="region of interest" description="Disordered" evidence="1">
    <location>
        <begin position="310"/>
        <end position="387"/>
    </location>
</feature>
<feature type="compositionally biased region" description="Low complexity" evidence="1">
    <location>
        <begin position="64"/>
        <end position="103"/>
    </location>
</feature>
<dbReference type="OrthoDB" id="3267347at2"/>
<keyword evidence="2" id="KW-1133">Transmembrane helix</keyword>
<evidence type="ECO:0000313" key="4">
    <source>
        <dbReference type="Proteomes" id="UP000268658"/>
    </source>
</evidence>
<dbReference type="Pfam" id="PF19516">
    <property type="entry name" value="DUF6049"/>
    <property type="match status" value="1"/>
</dbReference>
<evidence type="ECO:0000256" key="1">
    <source>
        <dbReference type="SAM" id="MobiDB-lite"/>
    </source>
</evidence>
<dbReference type="RefSeq" id="WP_126414674.1">
    <property type="nucleotide sequence ID" value="NZ_JASPER010000051.1"/>
</dbReference>
<feature type="compositionally biased region" description="Basic and acidic residues" evidence="1">
    <location>
        <begin position="610"/>
        <end position="628"/>
    </location>
</feature>
<accession>A0A3S4XAS7</accession>
<sequence>MTGAVDLCAKVVTTLGSRLRSRAMVTIAALLGVVGLVALPLTTPPTARADRVPVGVSADISPVASTKPSATTAPSSSASPSTSPSASAAQTGSAGSSGQGTETAANQVTMSIDALAPEVLHSDQDLVLTGTITNATSQVVTGADLVTRVQRSTEVTSQSLGKWLTGTDGSGLSDPFTVPLGRDLQPGEVAQFSITVPADELPLTGADQWGPRGIAVELESQGSPLAQDRSILVWDSGTSVAPLRLTTFIPVTASAQETAVLAGPRTPEREEALTRIHSRVLGLLGMAGDGVVVAVDPALVEALGVTQASLEEATRNGGSQPSTPDGTPQAPQGGDSSAATAGPSSSSSASPSSSASSSPSSPSTPATASPSASSTAPSSDGKSSDDTTQLSAALVRAIGTGSLVALPWGDSDTAALTHLQRTDLIETAAQRTQESALVKAGAPTSLAWLASSVMDSATADALPASASTVIASPGSLPVVDELSYTPSGLGALGDHAVLLPEQSLSETLAGDEASGDDASDHGSPASQSSQSTQAAELDTRQLLRGDSAILTRQAPALERDIVVAMPRQAASTTDPAALQERVSALRSASWTQSQPLSALEERARAEVEAVDEGTSRVERSEPPDKVINDDELPTATLAAAASRAGTLKSVSSVLSEPAALLGDYTDLEAVVSSASWRADPATRDAQVPAAEAAGANVTSSLAAVPSSTINLISSEAQLPVRITSSLDQDVTVQVYLVSDNKRLQVPSTTTVTVPAHQQAKVTVPIQAVGSGDVGLTVQVLAADGTTVGTPTTVHMRVRADWESRGTGIIVGVLVSIVVIGTVRTVRRGRRTAVAPAAQETV</sequence>
<protein>
    <submittedName>
        <fullName evidence="3">Uncharacterized protein</fullName>
    </submittedName>
</protein>
<feature type="transmembrane region" description="Helical" evidence="2">
    <location>
        <begin position="23"/>
        <end position="41"/>
    </location>
</feature>
<feature type="compositionally biased region" description="Low complexity" evidence="1">
    <location>
        <begin position="521"/>
        <end position="535"/>
    </location>
</feature>
<gene>
    <name evidence="3" type="ORF">NCTC10951_02309</name>
</gene>